<gene>
    <name evidence="10" type="primary">miaA</name>
    <name evidence="14" type="ordered locus">Hden_2081</name>
</gene>
<keyword evidence="15" id="KW-1185">Reference proteome</keyword>
<dbReference type="InterPro" id="IPR027417">
    <property type="entry name" value="P-loop_NTPase"/>
</dbReference>
<evidence type="ECO:0000256" key="6">
    <source>
        <dbReference type="ARBA" id="ARBA00022741"/>
    </source>
</evidence>
<dbReference type="NCBIfam" id="TIGR00174">
    <property type="entry name" value="miaA"/>
    <property type="match status" value="1"/>
</dbReference>
<sequence length="310" mass="34062">MSEPQDTPPPILIAGPTASGKSALALAIAEHVGGVIINADSMQVYRELRILTARPSPEEEARVPHALYGFIPASDAYSAGRFVADVADALAKARKAGQRPVIVGGTGLYFKALLEGLSPIPSIDPAIREHWRAEAERRGAAELHRELAARDTRMADRLAPNDTQRIVRALEVIEQTGKSLADWQQIPGVPLFDAANSVRFLVTLDREDLHARADARFDRMIASGALNEARDLEALQLNPDLPAMRAIGVRPLLEVVRGQSSIEAAADAAKAETRQYIKRQETWSRRNMISWKQVNAQHMESIDRDIFAFI</sequence>
<keyword evidence="6 10" id="KW-0547">Nucleotide-binding</keyword>
<dbReference type="InterPro" id="IPR039657">
    <property type="entry name" value="Dimethylallyltransferase"/>
</dbReference>
<dbReference type="SUPFAM" id="SSF52540">
    <property type="entry name" value="P-loop containing nucleoside triphosphate hydrolases"/>
    <property type="match status" value="1"/>
</dbReference>
<evidence type="ECO:0000256" key="12">
    <source>
        <dbReference type="RuleBase" id="RU003784"/>
    </source>
</evidence>
<feature type="region of interest" description="Interaction with substrate tRNA" evidence="10">
    <location>
        <begin position="164"/>
        <end position="168"/>
    </location>
</feature>
<organism evidence="14 15">
    <name type="scientific">Hyphomicrobium denitrificans (strain ATCC 51888 / DSM 1869 / NCIMB 11706 / TK 0415)</name>
    <dbReference type="NCBI Taxonomy" id="582899"/>
    <lineage>
        <taxon>Bacteria</taxon>
        <taxon>Pseudomonadati</taxon>
        <taxon>Pseudomonadota</taxon>
        <taxon>Alphaproteobacteria</taxon>
        <taxon>Hyphomicrobiales</taxon>
        <taxon>Hyphomicrobiaceae</taxon>
        <taxon>Hyphomicrobium</taxon>
    </lineage>
</organism>
<feature type="binding site" evidence="10">
    <location>
        <begin position="15"/>
        <end position="22"/>
    </location>
    <ligand>
        <name>ATP</name>
        <dbReference type="ChEBI" id="CHEBI:30616"/>
    </ligand>
</feature>
<dbReference type="PANTHER" id="PTHR11088:SF60">
    <property type="entry name" value="TRNA DIMETHYLALLYLTRANSFERASE"/>
    <property type="match status" value="1"/>
</dbReference>
<accession>D8JQC6</accession>
<name>D8JQC6_HYPDA</name>
<comment type="catalytic activity">
    <reaction evidence="9 10 11">
        <text>adenosine(37) in tRNA + dimethylallyl diphosphate = N(6)-dimethylallyladenosine(37) in tRNA + diphosphate</text>
        <dbReference type="Rhea" id="RHEA:26482"/>
        <dbReference type="Rhea" id="RHEA-COMP:10162"/>
        <dbReference type="Rhea" id="RHEA-COMP:10375"/>
        <dbReference type="ChEBI" id="CHEBI:33019"/>
        <dbReference type="ChEBI" id="CHEBI:57623"/>
        <dbReference type="ChEBI" id="CHEBI:74411"/>
        <dbReference type="ChEBI" id="CHEBI:74415"/>
        <dbReference type="EC" id="2.5.1.75"/>
    </reaction>
</comment>
<keyword evidence="7 10" id="KW-0067">ATP-binding</keyword>
<dbReference type="GO" id="GO:0052381">
    <property type="term" value="F:tRNA dimethylallyltransferase activity"/>
    <property type="evidence" value="ECO:0007669"/>
    <property type="project" value="UniProtKB-UniRule"/>
</dbReference>
<evidence type="ECO:0000313" key="15">
    <source>
        <dbReference type="Proteomes" id="UP000002033"/>
    </source>
</evidence>
<dbReference type="GO" id="GO:0005524">
    <property type="term" value="F:ATP binding"/>
    <property type="evidence" value="ECO:0007669"/>
    <property type="project" value="UniProtKB-UniRule"/>
</dbReference>
<dbReference type="EMBL" id="CP002083">
    <property type="protein sequence ID" value="ADJ23880.1"/>
    <property type="molecule type" value="Genomic_DNA"/>
</dbReference>
<keyword evidence="8 10" id="KW-0460">Magnesium</keyword>
<reference evidence="15" key="1">
    <citation type="journal article" date="2011" name="J. Bacteriol.">
        <title>Genome sequences of eight morphologically diverse alphaproteobacteria.</title>
        <authorList>
            <consortium name="US DOE Joint Genome Institute"/>
            <person name="Brown P.J."/>
            <person name="Kysela D.T."/>
            <person name="Buechlein A."/>
            <person name="Hemmerich C."/>
            <person name="Brun Y.V."/>
        </authorList>
    </citation>
    <scope>NUCLEOTIDE SEQUENCE [LARGE SCALE GENOMIC DNA]</scope>
    <source>
        <strain evidence="15">ATCC 51888 / DSM 1869 / NCIB 11706 / TK 0415</strain>
    </source>
</reference>
<evidence type="ECO:0000256" key="4">
    <source>
        <dbReference type="ARBA" id="ARBA00022679"/>
    </source>
</evidence>
<comment type="cofactor">
    <cofactor evidence="1 10">
        <name>Mg(2+)</name>
        <dbReference type="ChEBI" id="CHEBI:18420"/>
    </cofactor>
</comment>
<dbReference type="HAMAP" id="MF_00185">
    <property type="entry name" value="IPP_trans"/>
    <property type="match status" value="1"/>
</dbReference>
<comment type="subunit">
    <text evidence="10">Monomer.</text>
</comment>
<proteinExistence type="inferred from homology"/>
<dbReference type="AlphaFoldDB" id="D8JQC6"/>
<dbReference type="Gene3D" id="3.40.50.300">
    <property type="entry name" value="P-loop containing nucleotide triphosphate hydrolases"/>
    <property type="match status" value="1"/>
</dbReference>
<dbReference type="Pfam" id="PF01715">
    <property type="entry name" value="IPPT"/>
    <property type="match status" value="1"/>
</dbReference>
<dbReference type="Proteomes" id="UP000002033">
    <property type="component" value="Chromosome"/>
</dbReference>
<feature type="binding site" evidence="10">
    <location>
        <begin position="17"/>
        <end position="22"/>
    </location>
    <ligand>
        <name>substrate</name>
    </ligand>
</feature>
<dbReference type="KEGG" id="hdn:Hden_2081"/>
<evidence type="ECO:0000313" key="14">
    <source>
        <dbReference type="EMBL" id="ADJ23880.1"/>
    </source>
</evidence>
<comment type="caution">
    <text evidence="10">Lacks conserved residue(s) required for the propagation of feature annotation.</text>
</comment>
<dbReference type="InterPro" id="IPR018022">
    <property type="entry name" value="IPT"/>
</dbReference>
<evidence type="ECO:0000256" key="7">
    <source>
        <dbReference type="ARBA" id="ARBA00022840"/>
    </source>
</evidence>
<evidence type="ECO:0000256" key="8">
    <source>
        <dbReference type="ARBA" id="ARBA00022842"/>
    </source>
</evidence>
<dbReference type="HOGENOM" id="CLU_032616_0_1_5"/>
<feature type="site" description="Interaction with substrate tRNA" evidence="10">
    <location>
        <position position="128"/>
    </location>
</feature>
<evidence type="ECO:0000256" key="2">
    <source>
        <dbReference type="ARBA" id="ARBA00003213"/>
    </source>
</evidence>
<evidence type="ECO:0000256" key="13">
    <source>
        <dbReference type="RuleBase" id="RU003785"/>
    </source>
</evidence>
<feature type="region of interest" description="Interaction with substrate tRNA" evidence="10">
    <location>
        <begin position="40"/>
        <end position="43"/>
    </location>
</feature>
<dbReference type="RefSeq" id="WP_013216039.1">
    <property type="nucleotide sequence ID" value="NC_014313.1"/>
</dbReference>
<evidence type="ECO:0000256" key="10">
    <source>
        <dbReference type="HAMAP-Rule" id="MF_00185"/>
    </source>
</evidence>
<evidence type="ECO:0000256" key="1">
    <source>
        <dbReference type="ARBA" id="ARBA00001946"/>
    </source>
</evidence>
<comment type="function">
    <text evidence="2 10 12">Catalyzes the transfer of a dimethylallyl group onto the adenine at position 37 in tRNAs that read codons beginning with uridine, leading to the formation of N6-(dimethylallyl)adenosine (i(6)A).</text>
</comment>
<evidence type="ECO:0000256" key="11">
    <source>
        <dbReference type="RuleBase" id="RU003783"/>
    </source>
</evidence>
<dbReference type="STRING" id="582899.Hden_2081"/>
<protein>
    <recommendedName>
        <fullName evidence="10">tRNA dimethylallyltransferase</fullName>
        <ecNumber evidence="10">2.5.1.75</ecNumber>
    </recommendedName>
    <alternativeName>
        <fullName evidence="10">Dimethylallyl diphosphate:tRNA dimethylallyltransferase</fullName>
        <shortName evidence="10">DMAPP:tRNA dimethylallyltransferase</shortName>
        <shortName evidence="10">DMATase</shortName>
    </alternativeName>
    <alternativeName>
        <fullName evidence="10">Isopentenyl-diphosphate:tRNA isopentenyltransferase</fullName>
        <shortName evidence="10">IPP transferase</shortName>
        <shortName evidence="10">IPPT</shortName>
        <shortName evidence="10">IPTase</shortName>
    </alternativeName>
</protein>
<dbReference type="Gene3D" id="1.10.20.140">
    <property type="match status" value="1"/>
</dbReference>
<feature type="site" description="Interaction with substrate tRNA" evidence="10">
    <location>
        <position position="106"/>
    </location>
</feature>
<evidence type="ECO:0000256" key="5">
    <source>
        <dbReference type="ARBA" id="ARBA00022694"/>
    </source>
</evidence>
<dbReference type="OrthoDB" id="9776390at2"/>
<dbReference type="eggNOG" id="COG0324">
    <property type="taxonomic scope" value="Bacteria"/>
</dbReference>
<evidence type="ECO:0000256" key="3">
    <source>
        <dbReference type="ARBA" id="ARBA00005842"/>
    </source>
</evidence>
<evidence type="ECO:0000256" key="9">
    <source>
        <dbReference type="ARBA" id="ARBA00049563"/>
    </source>
</evidence>
<dbReference type="FunFam" id="1.10.20.140:FF:000001">
    <property type="entry name" value="tRNA dimethylallyltransferase"/>
    <property type="match status" value="1"/>
</dbReference>
<dbReference type="PANTHER" id="PTHR11088">
    <property type="entry name" value="TRNA DIMETHYLALLYLTRANSFERASE"/>
    <property type="match status" value="1"/>
</dbReference>
<comment type="similarity">
    <text evidence="3 10 13">Belongs to the IPP transferase family.</text>
</comment>
<dbReference type="GO" id="GO:0006400">
    <property type="term" value="P:tRNA modification"/>
    <property type="evidence" value="ECO:0007669"/>
    <property type="project" value="TreeGrafter"/>
</dbReference>
<keyword evidence="4 10" id="KW-0808">Transferase</keyword>
<dbReference type="EC" id="2.5.1.75" evidence="10"/>
<keyword evidence="5 10" id="KW-0819">tRNA processing</keyword>